<sequence length="298" mass="33548">MFSKIKHGFDRKAKRLVALMLAASMLCGIAGCTKEPSESPADINDTSIELSNDNDEIGFDIDRVRKNIIIKGQTIEIPVKLGEIPEGWSYKLYDENDVYLRENQFLATMYYNGNEMYIAALENFFPDKPKESIIYNLTIETDDCSIDGLVPFKSTKQEVVKRYGEPVPTASDDEYYLYGIVNGENKVGGRINDHSLGIRFDESDIITEISITYADLSVNYCPAYLMQDLANLTTSKQLENYPTFGFDTRGKYADAKTSFIVSSGFGADFVVCGMVDPHMQPTYYLIAHNTPESQYDSE</sequence>
<accession>A0AAW6D4H0</accession>
<protein>
    <submittedName>
        <fullName evidence="2">Uncharacterized protein</fullName>
    </submittedName>
</protein>
<reference evidence="2" key="1">
    <citation type="submission" date="2023-01" db="EMBL/GenBank/DDBJ databases">
        <title>Human gut microbiome strain richness.</title>
        <authorList>
            <person name="Chen-Liaw A."/>
        </authorList>
    </citation>
    <scope>NUCLEOTIDE SEQUENCE</scope>
    <source>
        <strain evidence="2">1001283st1_G1_1001283B150217_161031</strain>
    </source>
</reference>
<feature type="signal peptide" evidence="1">
    <location>
        <begin position="1"/>
        <end position="30"/>
    </location>
</feature>
<dbReference type="Proteomes" id="UP001210809">
    <property type="component" value="Unassembled WGS sequence"/>
</dbReference>
<evidence type="ECO:0000313" key="2">
    <source>
        <dbReference type="EMBL" id="MDB8003637.1"/>
    </source>
</evidence>
<gene>
    <name evidence="2" type="ORF">PNE09_06105</name>
</gene>
<evidence type="ECO:0000256" key="1">
    <source>
        <dbReference type="SAM" id="SignalP"/>
    </source>
</evidence>
<dbReference type="EMBL" id="JAQLXW010000006">
    <property type="protein sequence ID" value="MDB8003637.1"/>
    <property type="molecule type" value="Genomic_DNA"/>
</dbReference>
<feature type="chain" id="PRO_5043745122" evidence="1">
    <location>
        <begin position="31"/>
        <end position="298"/>
    </location>
</feature>
<keyword evidence="1" id="KW-0732">Signal</keyword>
<comment type="caution">
    <text evidence="2">The sequence shown here is derived from an EMBL/GenBank/DDBJ whole genome shotgun (WGS) entry which is preliminary data.</text>
</comment>
<dbReference type="PROSITE" id="PS51257">
    <property type="entry name" value="PROKAR_LIPOPROTEIN"/>
    <property type="match status" value="1"/>
</dbReference>
<proteinExistence type="predicted"/>
<name>A0AAW6D4H0_9FIRM</name>
<evidence type="ECO:0000313" key="3">
    <source>
        <dbReference type="Proteomes" id="UP001210809"/>
    </source>
</evidence>
<organism evidence="2 3">
    <name type="scientific">[Eubacterium] siraeum</name>
    <dbReference type="NCBI Taxonomy" id="39492"/>
    <lineage>
        <taxon>Bacteria</taxon>
        <taxon>Bacillati</taxon>
        <taxon>Bacillota</taxon>
        <taxon>Clostridia</taxon>
        <taxon>Eubacteriales</taxon>
        <taxon>Oscillospiraceae</taxon>
        <taxon>Oscillospiraceae incertae sedis</taxon>
    </lineage>
</organism>
<dbReference type="AlphaFoldDB" id="A0AAW6D4H0"/>